<dbReference type="PANTHER" id="PTHR16062:SF20">
    <property type="entry name" value="CHROMATIN STRUCTURE-REMODELING COMPLEX SUBUNIT RSC4"/>
    <property type="match status" value="1"/>
</dbReference>
<evidence type="ECO:0000256" key="4">
    <source>
        <dbReference type="ARBA" id="ARBA00023015"/>
    </source>
</evidence>
<reference evidence="11 12" key="1">
    <citation type="journal article" date="2024" name="IMA Fungus">
        <title>IMA Genome - F19 : A genome assembly and annotation guide to empower mycologists, including annotated draft genome sequences of Ceratocystis pirilliformis, Diaporthe australafricana, Fusarium ophioides, Paecilomyces lecythidis, and Sporothrix stenoceras.</title>
        <authorList>
            <person name="Aylward J."/>
            <person name="Wilson A.M."/>
            <person name="Visagie C.M."/>
            <person name="Spraker J."/>
            <person name="Barnes I."/>
            <person name="Buitendag C."/>
            <person name="Ceriani C."/>
            <person name="Del Mar Angel L."/>
            <person name="du Plessis D."/>
            <person name="Fuchs T."/>
            <person name="Gasser K."/>
            <person name="Kramer D."/>
            <person name="Li W."/>
            <person name="Munsamy K."/>
            <person name="Piso A."/>
            <person name="Price J.L."/>
            <person name="Sonnekus B."/>
            <person name="Thomas C."/>
            <person name="van der Nest A."/>
            <person name="van Dijk A."/>
            <person name="van Heerden A."/>
            <person name="van Vuuren N."/>
            <person name="Yilmaz N."/>
            <person name="Duong T.A."/>
            <person name="van der Merwe N.A."/>
            <person name="Wingfield M.J."/>
            <person name="Wingfield B.D."/>
        </authorList>
    </citation>
    <scope>NUCLEOTIDE SEQUENCE [LARGE SCALE GENOMIC DNA]</scope>
    <source>
        <strain evidence="11 12">CMW 18167</strain>
    </source>
</reference>
<feature type="domain" description="Bromo" evidence="10">
    <location>
        <begin position="57"/>
        <end position="127"/>
    </location>
</feature>
<dbReference type="SUPFAM" id="SSF47370">
    <property type="entry name" value="Bromodomain"/>
    <property type="match status" value="2"/>
</dbReference>
<protein>
    <recommendedName>
        <fullName evidence="10">Bromo domain-containing protein</fullName>
    </recommendedName>
</protein>
<dbReference type="SMART" id="SM00297">
    <property type="entry name" value="BROMO"/>
    <property type="match status" value="2"/>
</dbReference>
<keyword evidence="12" id="KW-1185">Reference proteome</keyword>
<feature type="region of interest" description="Disordered" evidence="9">
    <location>
        <begin position="351"/>
        <end position="452"/>
    </location>
</feature>
<comment type="subcellular location">
    <subcellularLocation>
        <location evidence="1">Nucleus</location>
    </subcellularLocation>
</comment>
<keyword evidence="7" id="KW-0539">Nucleus</keyword>
<dbReference type="PANTHER" id="PTHR16062">
    <property type="entry name" value="SWI/SNF-RELATED"/>
    <property type="match status" value="1"/>
</dbReference>
<accession>A0ABR3WVA5</accession>
<dbReference type="PRINTS" id="PR00503">
    <property type="entry name" value="BROMODOMAIN"/>
</dbReference>
<feature type="region of interest" description="Disordered" evidence="9">
    <location>
        <begin position="149"/>
        <end position="210"/>
    </location>
</feature>
<keyword evidence="5 8" id="KW-0103">Bromodomain</keyword>
<dbReference type="PROSITE" id="PS50014">
    <property type="entry name" value="BROMODOMAIN_2"/>
    <property type="match status" value="2"/>
</dbReference>
<evidence type="ECO:0000256" key="1">
    <source>
        <dbReference type="ARBA" id="ARBA00004123"/>
    </source>
</evidence>
<feature type="domain" description="Bromo" evidence="10">
    <location>
        <begin position="229"/>
        <end position="309"/>
    </location>
</feature>
<dbReference type="EMBL" id="JAVDPF010000043">
    <property type="protein sequence ID" value="KAL1867575.1"/>
    <property type="molecule type" value="Genomic_DNA"/>
</dbReference>
<dbReference type="Pfam" id="PF00439">
    <property type="entry name" value="Bromodomain"/>
    <property type="match status" value="2"/>
</dbReference>
<evidence type="ECO:0000256" key="6">
    <source>
        <dbReference type="ARBA" id="ARBA00023163"/>
    </source>
</evidence>
<evidence type="ECO:0000259" key="10">
    <source>
        <dbReference type="PROSITE" id="PS50014"/>
    </source>
</evidence>
<dbReference type="Pfam" id="PF22994">
    <property type="entry name" value="RSC4_Ig_like"/>
    <property type="match status" value="1"/>
</dbReference>
<name>A0ABR3WVA5_9EURO</name>
<organism evidence="11 12">
    <name type="scientific">Paecilomyces lecythidis</name>
    <dbReference type="NCBI Taxonomy" id="3004212"/>
    <lineage>
        <taxon>Eukaryota</taxon>
        <taxon>Fungi</taxon>
        <taxon>Dikarya</taxon>
        <taxon>Ascomycota</taxon>
        <taxon>Pezizomycotina</taxon>
        <taxon>Eurotiomycetes</taxon>
        <taxon>Eurotiomycetidae</taxon>
        <taxon>Eurotiales</taxon>
        <taxon>Thermoascaceae</taxon>
        <taxon>Paecilomyces</taxon>
    </lineage>
</organism>
<dbReference type="InterPro" id="IPR001487">
    <property type="entry name" value="Bromodomain"/>
</dbReference>
<gene>
    <name evidence="11" type="ORF">Plec18167_008575</name>
</gene>
<dbReference type="Proteomes" id="UP001583193">
    <property type="component" value="Unassembled WGS sequence"/>
</dbReference>
<evidence type="ECO:0000256" key="7">
    <source>
        <dbReference type="ARBA" id="ARBA00023242"/>
    </source>
</evidence>
<dbReference type="InterPro" id="IPR018359">
    <property type="entry name" value="Bromodomain_CS"/>
</dbReference>
<dbReference type="InterPro" id="IPR036427">
    <property type="entry name" value="Bromodomain-like_sf"/>
</dbReference>
<sequence>MSSKRRAAPAASLESSGHGQKRRKVSDDSTADVETPQTTTEAGLKLLAHLKQSTDKNGRQIATNFLHLPDKKENPDYYQTIVLPIAIDTVEDKLKRHEYPTLTALESDLKRMISNAKTYNQKSSQVFADAERVRKILSNHMPKINPAYKDPKYVAFPTPLPDEEPGDEGAAEPNVSPKESSEEQQKSRLRSTSTAIGKSNKEETTFEGDSLQTAQDKIISELINLKDAEGTEVGLPFVNKPDRNLYKDYYEIIQHPVSLRAIQRQVRGTDGRKSGTRTTTFPTWLSFEEEMEYIWRNAREFNEDGSEIFIYAGILEDHFKGRVAEAKRVVPDDIQEGADGSTPRLRLRMATTNTPEPSSSSQRLTLRLPGQKSDGTLKDEKTQPGVTVDSEALKRQQDLVRAGSNGQDIDARSTRNLRRNGSPKLGAKFQIPQEHQGPSSAPSPARSTTTAVKSEALAVASPNLAAVQSREDSQESIRPVGAATVPLASHSAASSIPPAPDLAPSHVTSSGPPPSDQPAYLNIPQNVSFDTILGERDRSPANALLKNVSIFTHPSLELRKALRLDIPPATVGHQQSITINLPSTHSYLLIRPTTVEESPQRQIKLVASIGNQKIPLAVHARPAGSSTPVYEVRLNRGVTRVDLEVVAGPSRTVPRSGPPGSDIEYERLTIFFHLLRQ</sequence>
<evidence type="ECO:0000256" key="5">
    <source>
        <dbReference type="ARBA" id="ARBA00023117"/>
    </source>
</evidence>
<evidence type="ECO:0000256" key="3">
    <source>
        <dbReference type="ARBA" id="ARBA00022853"/>
    </source>
</evidence>
<dbReference type="InterPro" id="IPR054551">
    <property type="entry name" value="RSC4_Ig-like"/>
</dbReference>
<keyword evidence="2" id="KW-0677">Repeat</keyword>
<feature type="compositionally biased region" description="Polar residues" evidence="9">
    <location>
        <begin position="351"/>
        <end position="364"/>
    </location>
</feature>
<dbReference type="InterPro" id="IPR037382">
    <property type="entry name" value="Rsc/polybromo"/>
</dbReference>
<dbReference type="CDD" id="cd04369">
    <property type="entry name" value="Bromodomain"/>
    <property type="match status" value="2"/>
</dbReference>
<comment type="caution">
    <text evidence="11">The sequence shown here is derived from an EMBL/GenBank/DDBJ whole genome shotgun (WGS) entry which is preliminary data.</text>
</comment>
<evidence type="ECO:0000256" key="9">
    <source>
        <dbReference type="SAM" id="MobiDB-lite"/>
    </source>
</evidence>
<feature type="region of interest" description="Disordered" evidence="9">
    <location>
        <begin position="1"/>
        <end position="40"/>
    </location>
</feature>
<keyword evidence="4" id="KW-0805">Transcription regulation</keyword>
<keyword evidence="3" id="KW-0156">Chromatin regulator</keyword>
<evidence type="ECO:0000256" key="2">
    <source>
        <dbReference type="ARBA" id="ARBA00022737"/>
    </source>
</evidence>
<evidence type="ECO:0000256" key="8">
    <source>
        <dbReference type="PROSITE-ProRule" id="PRU00035"/>
    </source>
</evidence>
<feature type="compositionally biased region" description="Acidic residues" evidence="9">
    <location>
        <begin position="161"/>
        <end position="170"/>
    </location>
</feature>
<feature type="region of interest" description="Disordered" evidence="9">
    <location>
        <begin position="488"/>
        <end position="520"/>
    </location>
</feature>
<evidence type="ECO:0000313" key="12">
    <source>
        <dbReference type="Proteomes" id="UP001583193"/>
    </source>
</evidence>
<feature type="compositionally biased region" description="Low complexity" evidence="9">
    <location>
        <begin position="438"/>
        <end position="451"/>
    </location>
</feature>
<dbReference type="Gene3D" id="1.20.920.10">
    <property type="entry name" value="Bromodomain-like"/>
    <property type="match status" value="2"/>
</dbReference>
<keyword evidence="6" id="KW-0804">Transcription</keyword>
<proteinExistence type="predicted"/>
<dbReference type="PROSITE" id="PS00633">
    <property type="entry name" value="BROMODOMAIN_1"/>
    <property type="match status" value="1"/>
</dbReference>
<evidence type="ECO:0000313" key="11">
    <source>
        <dbReference type="EMBL" id="KAL1867575.1"/>
    </source>
</evidence>